<keyword evidence="3" id="KW-1185">Reference proteome</keyword>
<comment type="caution">
    <text evidence="2">The sequence shown here is derived from an EMBL/GenBank/DDBJ whole genome shotgun (WGS) entry which is preliminary data.</text>
</comment>
<protein>
    <submittedName>
        <fullName evidence="2">Uncharacterized protein</fullName>
    </submittedName>
</protein>
<proteinExistence type="predicted"/>
<evidence type="ECO:0000313" key="2">
    <source>
        <dbReference type="EMBL" id="GJS97724.1"/>
    </source>
</evidence>
<feature type="region of interest" description="Disordered" evidence="1">
    <location>
        <begin position="156"/>
        <end position="176"/>
    </location>
</feature>
<dbReference type="EMBL" id="BQNB010011986">
    <property type="protein sequence ID" value="GJS97724.1"/>
    <property type="molecule type" value="Genomic_DNA"/>
</dbReference>
<evidence type="ECO:0000313" key="3">
    <source>
        <dbReference type="Proteomes" id="UP001151760"/>
    </source>
</evidence>
<sequence>MYPPPHPSQPQISHLSIPRSQQYQSHQTSSVLQIAYNSPQPSTQPLIEFPQMDSGLDVVTSFRADRMGDSTVTKYGYQPYEDLSDMDKGAEGPIFRIPSSRLVLASAGQKSRHQLHLLCTHFVPEPVYPGVLTSGRCPTVEESAIACFRTIPVTEDETGLMREPSGDDDDDDAGGGELSSCQPCSLLLIQLTRRPIPCLSTEREAALHLPVHETETPEICLPLRKRPCRTTPGPGYKVGESSAAGTARQVGPATTRADLYGLRYVDTALPRRRRAIHEIAPTTLEGVNQRVTELVTTVDQEDEIIYSQLDDARHDRALLRNPY</sequence>
<name>A0ABQ5A508_9ASTR</name>
<organism evidence="2 3">
    <name type="scientific">Tanacetum coccineum</name>
    <dbReference type="NCBI Taxonomy" id="301880"/>
    <lineage>
        <taxon>Eukaryota</taxon>
        <taxon>Viridiplantae</taxon>
        <taxon>Streptophyta</taxon>
        <taxon>Embryophyta</taxon>
        <taxon>Tracheophyta</taxon>
        <taxon>Spermatophyta</taxon>
        <taxon>Magnoliopsida</taxon>
        <taxon>eudicotyledons</taxon>
        <taxon>Gunneridae</taxon>
        <taxon>Pentapetalae</taxon>
        <taxon>asterids</taxon>
        <taxon>campanulids</taxon>
        <taxon>Asterales</taxon>
        <taxon>Asteraceae</taxon>
        <taxon>Asteroideae</taxon>
        <taxon>Anthemideae</taxon>
        <taxon>Anthemidinae</taxon>
        <taxon>Tanacetum</taxon>
    </lineage>
</organism>
<accession>A0ABQ5A508</accession>
<reference evidence="2" key="2">
    <citation type="submission" date="2022-01" db="EMBL/GenBank/DDBJ databases">
        <authorList>
            <person name="Yamashiro T."/>
            <person name="Shiraishi A."/>
            <person name="Satake H."/>
            <person name="Nakayama K."/>
        </authorList>
    </citation>
    <scope>NUCLEOTIDE SEQUENCE</scope>
</reference>
<evidence type="ECO:0000256" key="1">
    <source>
        <dbReference type="SAM" id="MobiDB-lite"/>
    </source>
</evidence>
<reference evidence="2" key="1">
    <citation type="journal article" date="2022" name="Int. J. Mol. Sci.">
        <title>Draft Genome of Tanacetum Coccineum: Genomic Comparison of Closely Related Tanacetum-Family Plants.</title>
        <authorList>
            <person name="Yamashiro T."/>
            <person name="Shiraishi A."/>
            <person name="Nakayama K."/>
            <person name="Satake H."/>
        </authorList>
    </citation>
    <scope>NUCLEOTIDE SEQUENCE</scope>
</reference>
<dbReference type="Proteomes" id="UP001151760">
    <property type="component" value="Unassembled WGS sequence"/>
</dbReference>
<gene>
    <name evidence="2" type="ORF">Tco_0804692</name>
</gene>